<keyword evidence="3" id="KW-1185">Reference proteome</keyword>
<dbReference type="Gene3D" id="2.40.10.170">
    <property type="match status" value="1"/>
</dbReference>
<dbReference type="AlphaFoldDB" id="A0A9X1MFZ3"/>
<feature type="domain" description="CarD-like/TRCF RNAP-interacting" evidence="1">
    <location>
        <begin position="2"/>
        <end position="112"/>
    </location>
</feature>
<dbReference type="Pfam" id="PF21095">
    <property type="entry name" value="CarD_C"/>
    <property type="match status" value="1"/>
</dbReference>
<evidence type="ECO:0000313" key="3">
    <source>
        <dbReference type="Proteomes" id="UP001139158"/>
    </source>
</evidence>
<dbReference type="InterPro" id="IPR048792">
    <property type="entry name" value="CarD_C"/>
</dbReference>
<dbReference type="SUPFAM" id="SSF141259">
    <property type="entry name" value="CarD-like"/>
    <property type="match status" value="1"/>
</dbReference>
<dbReference type="EMBL" id="JAJFZV010000015">
    <property type="protein sequence ID" value="MCC3298936.1"/>
    <property type="molecule type" value="Genomic_DNA"/>
</dbReference>
<dbReference type="Proteomes" id="UP001139158">
    <property type="component" value="Unassembled WGS sequence"/>
</dbReference>
<dbReference type="Pfam" id="PF02559">
    <property type="entry name" value="CarD_TRCF_RID"/>
    <property type="match status" value="1"/>
</dbReference>
<dbReference type="InterPro" id="IPR003711">
    <property type="entry name" value="CarD-like/TRCF_RID"/>
</dbReference>
<dbReference type="PANTHER" id="PTHR38447:SF1">
    <property type="entry name" value="RNA POLYMERASE-BINDING TRANSCRIPTION FACTOR CARD"/>
    <property type="match status" value="1"/>
</dbReference>
<dbReference type="InterPro" id="IPR052531">
    <property type="entry name" value="CarD-like_regulator"/>
</dbReference>
<proteinExistence type="predicted"/>
<dbReference type="SMART" id="SM01058">
    <property type="entry name" value="CarD_TRCF"/>
    <property type="match status" value="1"/>
</dbReference>
<sequence length="170" mass="18729">MTFNEGQTVVHPHHGPATILRVATRKVRGVETEYLVLEIHANKLQVWVPKDKAGDVGLRRVLNGTQLQQLMEILKGAADAEEAQWSRRFKENTELLASGSINDVARVVRNLTLRSLDKGLSHAERDMLRHARRPLLTEISLSLAVSEEEASAVLDGVWAPAGSSLAEPVT</sequence>
<organism evidence="2 3">
    <name type="scientific">Arthrobacter caoxuetaonis</name>
    <dbReference type="NCBI Taxonomy" id="2886935"/>
    <lineage>
        <taxon>Bacteria</taxon>
        <taxon>Bacillati</taxon>
        <taxon>Actinomycetota</taxon>
        <taxon>Actinomycetes</taxon>
        <taxon>Micrococcales</taxon>
        <taxon>Micrococcaceae</taxon>
        <taxon>Arthrobacter</taxon>
    </lineage>
</organism>
<name>A0A9X1MFZ3_9MICC</name>
<protein>
    <submittedName>
        <fullName evidence="2">CarD family transcriptional regulator</fullName>
    </submittedName>
</protein>
<evidence type="ECO:0000259" key="1">
    <source>
        <dbReference type="SMART" id="SM01058"/>
    </source>
</evidence>
<dbReference type="InterPro" id="IPR042215">
    <property type="entry name" value="CarD-like_C"/>
</dbReference>
<reference evidence="2" key="1">
    <citation type="submission" date="2021-10" db="EMBL/GenBank/DDBJ databases">
        <title>Novel species in genus Arthrobacter.</title>
        <authorList>
            <person name="Liu Y."/>
        </authorList>
    </citation>
    <scope>NUCLEOTIDE SEQUENCE</scope>
    <source>
        <strain evidence="2">Zg-Y453</strain>
    </source>
</reference>
<dbReference type="InterPro" id="IPR036101">
    <property type="entry name" value="CarD-like/TRCF_RID_sf"/>
</dbReference>
<gene>
    <name evidence="2" type="ORF">LJ757_14150</name>
</gene>
<dbReference type="Gene3D" id="1.20.58.1290">
    <property type="entry name" value="CarD-like, C-terminal domain"/>
    <property type="match status" value="1"/>
</dbReference>
<comment type="caution">
    <text evidence="2">The sequence shown here is derived from an EMBL/GenBank/DDBJ whole genome shotgun (WGS) entry which is preliminary data.</text>
</comment>
<dbReference type="RefSeq" id="WP_227896836.1">
    <property type="nucleotide sequence ID" value="NZ_CP099466.1"/>
</dbReference>
<dbReference type="PANTHER" id="PTHR38447">
    <property type="entry name" value="TRANSCRIPTION FACTOR YDEB-RELATED"/>
    <property type="match status" value="1"/>
</dbReference>
<dbReference type="GO" id="GO:0009303">
    <property type="term" value="P:rRNA transcription"/>
    <property type="evidence" value="ECO:0007669"/>
    <property type="project" value="TreeGrafter"/>
</dbReference>
<evidence type="ECO:0000313" key="2">
    <source>
        <dbReference type="EMBL" id="MCC3298936.1"/>
    </source>
</evidence>
<accession>A0A9X1MFZ3</accession>